<keyword evidence="2" id="KW-1185">Reference proteome</keyword>
<evidence type="ECO:0000313" key="1">
    <source>
        <dbReference type="EMBL" id="BCB87434.1"/>
    </source>
</evidence>
<evidence type="ECO:0008006" key="3">
    <source>
        <dbReference type="Google" id="ProtNLM"/>
    </source>
</evidence>
<dbReference type="KEGG" id="psuu:Psuf_047470"/>
<dbReference type="EMBL" id="AP022871">
    <property type="protein sequence ID" value="BCB87434.1"/>
    <property type="molecule type" value="Genomic_DNA"/>
</dbReference>
<dbReference type="RefSeq" id="WP_173158952.1">
    <property type="nucleotide sequence ID" value="NZ_AP022871.1"/>
</dbReference>
<proteinExistence type="predicted"/>
<dbReference type="Proteomes" id="UP000503011">
    <property type="component" value="Chromosome"/>
</dbReference>
<name>A0A6F8YMW3_9ACTN</name>
<accession>A0A6F8YMW3</accession>
<evidence type="ECO:0000313" key="2">
    <source>
        <dbReference type="Proteomes" id="UP000503011"/>
    </source>
</evidence>
<reference evidence="1 2" key="2">
    <citation type="submission" date="2020-03" db="EMBL/GenBank/DDBJ databases">
        <authorList>
            <person name="Ichikawa N."/>
            <person name="Kimura A."/>
            <person name="Kitahashi Y."/>
            <person name="Uohara A."/>
        </authorList>
    </citation>
    <scope>NUCLEOTIDE SEQUENCE [LARGE SCALE GENOMIC DNA]</scope>
    <source>
        <strain evidence="1 2">NBRC 105367</strain>
    </source>
</reference>
<organism evidence="1 2">
    <name type="scientific">Phytohabitans suffuscus</name>
    <dbReference type="NCBI Taxonomy" id="624315"/>
    <lineage>
        <taxon>Bacteria</taxon>
        <taxon>Bacillati</taxon>
        <taxon>Actinomycetota</taxon>
        <taxon>Actinomycetes</taxon>
        <taxon>Micromonosporales</taxon>
        <taxon>Micromonosporaceae</taxon>
    </lineage>
</organism>
<reference evidence="1 2" key="1">
    <citation type="submission" date="2020-03" db="EMBL/GenBank/DDBJ databases">
        <title>Whole genome shotgun sequence of Phytohabitans suffuscus NBRC 105367.</title>
        <authorList>
            <person name="Komaki H."/>
            <person name="Tamura T."/>
        </authorList>
    </citation>
    <scope>NUCLEOTIDE SEQUENCE [LARGE SCALE GENOMIC DNA]</scope>
    <source>
        <strain evidence="1 2">NBRC 105367</strain>
    </source>
</reference>
<gene>
    <name evidence="1" type="ORF">Psuf_047470</name>
</gene>
<dbReference type="CDD" id="cd00188">
    <property type="entry name" value="TOPRIM"/>
    <property type="match status" value="1"/>
</dbReference>
<sequence>MFDQLTGDDLYAEILLLLDQGKAVVVVEGPDDLDALDSHIDDGACYAIPGYGKTSVIDAIRLADADDARQVIAILDRDWTGILDDPIDSENVVYTDWYDLDATILRVGDNYLRVAASFCDPVSMKRHIARSVLDNALDFAVRPAVAVGAIRLVAREQSMNLRARDFPMGEIVDLDGGQPDLRKTAVIAVASASNARPKEHLDVVADVLATTYSRIEMNYRYCSGHDLLSALSVVMRKRWRSSASAGTVAKAVRAAFSCVELMQTTFFAEVKAWGESRSVNVWNCRGILAPTPGIVSVPAPRVRTTAPLGQATSS</sequence>
<protein>
    <recommendedName>
        <fullName evidence="3">DUF4435 domain-containing protein</fullName>
    </recommendedName>
</protein>
<dbReference type="AlphaFoldDB" id="A0A6F8YMW3"/>